<protein>
    <submittedName>
        <fullName evidence="1">Type III secretion system chaperone SpaK</fullName>
    </submittedName>
</protein>
<comment type="caution">
    <text evidence="1">The sequence shown here is derived from an EMBL/GenBank/DDBJ whole genome shotgun (WGS) entry which is preliminary data.</text>
</comment>
<sequence>MFKQDIAQLVRSALQESGCDPSLLGPLDNHSTIALDLHDLPSIHVAAQDDDVWLWATLTEHGDAAVAQRAPELLALLMQDCGYAQGGRLQLALNEGALELRALVRSDRLEDGRAFSDALHGFFDSLERCCETVLR</sequence>
<gene>
    <name evidence="1" type="primary">spaK</name>
    <name evidence="1" type="ORF">CBW21_14725</name>
</gene>
<dbReference type="OMA" id="TIMEGCQ"/>
<dbReference type="Pfam" id="PF03519">
    <property type="entry name" value="Invas_SpaK"/>
    <property type="match status" value="1"/>
</dbReference>
<evidence type="ECO:0000313" key="1">
    <source>
        <dbReference type="EMBL" id="OVE47217.1"/>
    </source>
</evidence>
<dbReference type="GeneID" id="66368343"/>
<name>A0A202B6N3_CHRVL</name>
<dbReference type="AlphaFoldDB" id="A0A202B6N3"/>
<dbReference type="NCBIfam" id="NF011864">
    <property type="entry name" value="PRK15336.1"/>
    <property type="match status" value="1"/>
</dbReference>
<dbReference type="SUPFAM" id="SSF69635">
    <property type="entry name" value="Type III secretory system chaperone-like"/>
    <property type="match status" value="1"/>
</dbReference>
<evidence type="ECO:0000313" key="2">
    <source>
        <dbReference type="Proteomes" id="UP000196342"/>
    </source>
</evidence>
<keyword evidence="2" id="KW-1185">Reference proteome</keyword>
<proteinExistence type="predicted"/>
<reference evidence="1 2" key="1">
    <citation type="submission" date="2017-05" db="EMBL/GenBank/DDBJ databases">
        <title>Chromobacterium violaceum GHPS1 isolated from Hydrocarbon polluted soil in French Guiana display an awesome secondary metabolite arsenal and a battery of drug and heavy-metal-resistance and detoxification of xenobiotics proteins.</title>
        <authorList>
            <person name="Belbahri L."/>
        </authorList>
    </citation>
    <scope>NUCLEOTIDE SEQUENCE [LARGE SCALE GENOMIC DNA]</scope>
    <source>
        <strain evidence="1 2">GHPS1</strain>
    </source>
</reference>
<dbReference type="RefSeq" id="WP_011136176.1">
    <property type="nucleotide sequence ID" value="NZ_CP024028.1"/>
</dbReference>
<dbReference type="InterPro" id="IPR003065">
    <property type="entry name" value="Invas_SpaK"/>
</dbReference>
<dbReference type="EMBL" id="NHOO01000012">
    <property type="protein sequence ID" value="OVE47217.1"/>
    <property type="molecule type" value="Genomic_DNA"/>
</dbReference>
<dbReference type="Proteomes" id="UP000196342">
    <property type="component" value="Unassembled WGS sequence"/>
</dbReference>
<organism evidence="1 2">
    <name type="scientific">Chromobacterium violaceum</name>
    <dbReference type="NCBI Taxonomy" id="536"/>
    <lineage>
        <taxon>Bacteria</taxon>
        <taxon>Pseudomonadati</taxon>
        <taxon>Pseudomonadota</taxon>
        <taxon>Betaproteobacteria</taxon>
        <taxon>Neisseriales</taxon>
        <taxon>Chromobacteriaceae</taxon>
        <taxon>Chromobacterium</taxon>
    </lineage>
</organism>
<dbReference type="PRINTS" id="PR01305">
    <property type="entry name" value="SSPAKPROTEIN"/>
</dbReference>
<dbReference type="Gene3D" id="3.30.1460.10">
    <property type="match status" value="1"/>
</dbReference>
<accession>A0A202B6N3</accession>
<dbReference type="CDD" id="cd17035">
    <property type="entry name" value="T3SC_IB_Spa15-like"/>
    <property type="match status" value="1"/>
</dbReference>